<proteinExistence type="predicted"/>
<name>A0A1S8CKT3_9GAMM</name>
<dbReference type="Proteomes" id="UP000216021">
    <property type="component" value="Unassembled WGS sequence"/>
</dbReference>
<dbReference type="InterPro" id="IPR021450">
    <property type="entry name" value="DUF3100"/>
</dbReference>
<feature type="transmembrane region" description="Helical" evidence="1">
    <location>
        <begin position="153"/>
        <end position="176"/>
    </location>
</feature>
<evidence type="ECO:0000256" key="1">
    <source>
        <dbReference type="SAM" id="Phobius"/>
    </source>
</evidence>
<dbReference type="Pfam" id="PF11299">
    <property type="entry name" value="DUF3100"/>
    <property type="match status" value="1"/>
</dbReference>
<keyword evidence="3" id="KW-1185">Reference proteome</keyword>
<protein>
    <recommendedName>
        <fullName evidence="4">DUF3100 domain-containing protein</fullName>
    </recommendedName>
</protein>
<keyword evidence="1" id="KW-0812">Transmembrane</keyword>
<evidence type="ECO:0000313" key="3">
    <source>
        <dbReference type="Proteomes" id="UP000216021"/>
    </source>
</evidence>
<dbReference type="OrthoDB" id="5451070at2"/>
<evidence type="ECO:0008006" key="4">
    <source>
        <dbReference type="Google" id="ProtNLM"/>
    </source>
</evidence>
<comment type="caution">
    <text evidence="2">The sequence shown here is derived from an EMBL/GenBank/DDBJ whole genome shotgun (WGS) entry which is preliminary data.</text>
</comment>
<feature type="transmembrane region" description="Helical" evidence="1">
    <location>
        <begin position="30"/>
        <end position="48"/>
    </location>
</feature>
<dbReference type="EMBL" id="MOXD01000004">
    <property type="protein sequence ID" value="OMQ23813.1"/>
    <property type="molecule type" value="Genomic_DNA"/>
</dbReference>
<reference evidence="2 3" key="1">
    <citation type="submission" date="2016-11" db="EMBL/GenBank/DDBJ databases">
        <title>Rahnella oryzae sp. nov., isolated from rice root.</title>
        <authorList>
            <person name="Zhang X.-X."/>
            <person name="Zhang J."/>
        </authorList>
    </citation>
    <scope>NUCLEOTIDE SEQUENCE [LARGE SCALE GENOMIC DNA]</scope>
    <source>
        <strain evidence="2 3">J11-6</strain>
    </source>
</reference>
<organism evidence="2 3">
    <name type="scientific">Serratia oryzae</name>
    <dbReference type="NCBI Taxonomy" id="2034155"/>
    <lineage>
        <taxon>Bacteria</taxon>
        <taxon>Pseudomonadati</taxon>
        <taxon>Pseudomonadota</taxon>
        <taxon>Gammaproteobacteria</taxon>
        <taxon>Enterobacterales</taxon>
        <taxon>Yersiniaceae</taxon>
        <taxon>Serratia</taxon>
    </lineage>
</organism>
<feature type="transmembrane region" description="Helical" evidence="1">
    <location>
        <begin position="6"/>
        <end position="23"/>
    </location>
</feature>
<feature type="transmembrane region" description="Helical" evidence="1">
    <location>
        <begin position="100"/>
        <end position="120"/>
    </location>
</feature>
<evidence type="ECO:0000313" key="2">
    <source>
        <dbReference type="EMBL" id="OMQ23813.1"/>
    </source>
</evidence>
<dbReference type="AlphaFoldDB" id="A0A1S8CKT3"/>
<dbReference type="STRING" id="2034155.BMI79_09950"/>
<feature type="transmembrane region" description="Helical" evidence="1">
    <location>
        <begin position="225"/>
        <end position="247"/>
    </location>
</feature>
<gene>
    <name evidence="2" type="ORF">BMI79_09950</name>
</gene>
<keyword evidence="1" id="KW-0472">Membrane</keyword>
<sequence length="271" mass="29293">MRMLLNWKLHLFAAMIIFIAELIGVRKVSILVFMPILYAIIIGGFVSYPKFKILSIKDMDDASNIFPIALSLLLVKIGLGVGPNLSMLMESGGTLFFQTIGHFLGIVLLALPVAMLLGLGRESIGGSYSLGREVNVAIIAEKYGLNSPEGRGVMGVFICGTMLGAMFCGIFMSIFVKMDVFHPFALALGAGTGSISMSAAMMSVILDAFPQYSQQIEMYTGASNILVNVLSVYAALFITLPLARVMYKFLDKFRPSSAKAGDMVESIEGEK</sequence>
<accession>A0A1S8CKT3</accession>
<feature type="transmembrane region" description="Helical" evidence="1">
    <location>
        <begin position="68"/>
        <end position="88"/>
    </location>
</feature>
<keyword evidence="1" id="KW-1133">Transmembrane helix</keyword>
<dbReference type="RefSeq" id="WP_076942020.1">
    <property type="nucleotide sequence ID" value="NZ_MOXD01000004.1"/>
</dbReference>
<feature type="transmembrane region" description="Helical" evidence="1">
    <location>
        <begin position="183"/>
        <end position="205"/>
    </location>
</feature>